<name>A0ACB9ZMQ1_CATRO</name>
<dbReference type="EMBL" id="CM044708">
    <property type="protein sequence ID" value="KAI5648308.1"/>
    <property type="molecule type" value="Genomic_DNA"/>
</dbReference>
<comment type="caution">
    <text evidence="1">The sequence shown here is derived from an EMBL/GenBank/DDBJ whole genome shotgun (WGS) entry which is preliminary data.</text>
</comment>
<evidence type="ECO:0000313" key="2">
    <source>
        <dbReference type="Proteomes" id="UP001060085"/>
    </source>
</evidence>
<accession>A0ACB9ZMQ1</accession>
<organism evidence="1 2">
    <name type="scientific">Catharanthus roseus</name>
    <name type="common">Madagascar periwinkle</name>
    <name type="synonym">Vinca rosea</name>
    <dbReference type="NCBI Taxonomy" id="4058"/>
    <lineage>
        <taxon>Eukaryota</taxon>
        <taxon>Viridiplantae</taxon>
        <taxon>Streptophyta</taxon>
        <taxon>Embryophyta</taxon>
        <taxon>Tracheophyta</taxon>
        <taxon>Spermatophyta</taxon>
        <taxon>Magnoliopsida</taxon>
        <taxon>eudicotyledons</taxon>
        <taxon>Gunneridae</taxon>
        <taxon>Pentapetalae</taxon>
        <taxon>asterids</taxon>
        <taxon>lamiids</taxon>
        <taxon>Gentianales</taxon>
        <taxon>Apocynaceae</taxon>
        <taxon>Rauvolfioideae</taxon>
        <taxon>Vinceae</taxon>
        <taxon>Catharanthinae</taxon>
        <taxon>Catharanthus</taxon>
    </lineage>
</organism>
<keyword evidence="2" id="KW-1185">Reference proteome</keyword>
<gene>
    <name evidence="1" type="ORF">M9H77_34313</name>
</gene>
<dbReference type="Proteomes" id="UP001060085">
    <property type="component" value="Linkage Group LG08"/>
</dbReference>
<evidence type="ECO:0000313" key="1">
    <source>
        <dbReference type="EMBL" id="KAI5648308.1"/>
    </source>
</evidence>
<reference evidence="2" key="1">
    <citation type="journal article" date="2023" name="Nat. Plants">
        <title>Single-cell RNA sequencing provides a high-resolution roadmap for understanding the multicellular compartmentation of specialized metabolism.</title>
        <authorList>
            <person name="Sun S."/>
            <person name="Shen X."/>
            <person name="Li Y."/>
            <person name="Li Y."/>
            <person name="Wang S."/>
            <person name="Li R."/>
            <person name="Zhang H."/>
            <person name="Shen G."/>
            <person name="Guo B."/>
            <person name="Wei J."/>
            <person name="Xu J."/>
            <person name="St-Pierre B."/>
            <person name="Chen S."/>
            <person name="Sun C."/>
        </authorList>
    </citation>
    <scope>NUCLEOTIDE SEQUENCE [LARGE SCALE GENOMIC DNA]</scope>
</reference>
<sequence length="167" mass="19264">MLKLLVLVPFAKTFVNAFQNAINSFSQAMRCIFCYTSGVRIDHLRVFRSLLSLVIDDMQMKFFQAIIFSIAILAVVETNHVQAFIFDKLLVSQDLHYWYEWLVEIDFYANSSEPPLRGIEKLNTNVPPKQLQDQSPSPRLALLLQNRDFGPSCRAGLLFCREICEQI</sequence>
<proteinExistence type="predicted"/>
<protein>
    <submittedName>
        <fullName evidence="1">Uncharacterized protein</fullName>
    </submittedName>
</protein>